<keyword evidence="1" id="KW-0472">Membrane</keyword>
<keyword evidence="1" id="KW-1133">Transmembrane helix</keyword>
<evidence type="ECO:0000313" key="2">
    <source>
        <dbReference type="EMBL" id="OGZ06262.1"/>
    </source>
</evidence>
<organism evidence="2 3">
    <name type="scientific">Candidatus Lloydbacteria bacterium RIFCSPHIGHO2_01_FULL_49_22</name>
    <dbReference type="NCBI Taxonomy" id="1798658"/>
    <lineage>
        <taxon>Bacteria</taxon>
        <taxon>Candidatus Lloydiibacteriota</taxon>
    </lineage>
</organism>
<dbReference type="EMBL" id="MHLI01000004">
    <property type="protein sequence ID" value="OGZ06262.1"/>
    <property type="molecule type" value="Genomic_DNA"/>
</dbReference>
<evidence type="ECO:0008006" key="4">
    <source>
        <dbReference type="Google" id="ProtNLM"/>
    </source>
</evidence>
<proteinExistence type="predicted"/>
<dbReference type="AlphaFoldDB" id="A0A1G2CYH3"/>
<sequence length="237" mass="25747">MGYNDAIYDVRFPVAYSMLMKFTILRTSITSYGFTLIEAIVAIGIMTLIGGGIVAFQKSVIVNSKVLQGTLVSQQQVRKTFSTFSAELRSASPSVNGSYAIESVSTSSIVFYSNIDNDATVERVRYFYATSTIGSTVLNVLKKGVTRPIGAVYTTAPETITTIVYDVKNSSTTPIFTYFDSAYSGVASSTAPLAQPVPIAEVRLVKMSLAIDPNASRSPIYQTYETQVSIRNLKDNL</sequence>
<comment type="caution">
    <text evidence="2">The sequence shown here is derived from an EMBL/GenBank/DDBJ whole genome shotgun (WGS) entry which is preliminary data.</text>
</comment>
<dbReference type="Proteomes" id="UP000177122">
    <property type="component" value="Unassembled WGS sequence"/>
</dbReference>
<name>A0A1G2CYH3_9BACT</name>
<feature type="transmembrane region" description="Helical" evidence="1">
    <location>
        <begin position="29"/>
        <end position="56"/>
    </location>
</feature>
<keyword evidence="1" id="KW-0812">Transmembrane</keyword>
<reference evidence="2 3" key="1">
    <citation type="journal article" date="2016" name="Nat. Commun.">
        <title>Thousands of microbial genomes shed light on interconnected biogeochemical processes in an aquifer system.</title>
        <authorList>
            <person name="Anantharaman K."/>
            <person name="Brown C.T."/>
            <person name="Hug L.A."/>
            <person name="Sharon I."/>
            <person name="Castelle C.J."/>
            <person name="Probst A.J."/>
            <person name="Thomas B.C."/>
            <person name="Singh A."/>
            <person name="Wilkins M.J."/>
            <person name="Karaoz U."/>
            <person name="Brodie E.L."/>
            <person name="Williams K.H."/>
            <person name="Hubbard S.S."/>
            <person name="Banfield J.F."/>
        </authorList>
    </citation>
    <scope>NUCLEOTIDE SEQUENCE [LARGE SCALE GENOMIC DNA]</scope>
</reference>
<evidence type="ECO:0000313" key="3">
    <source>
        <dbReference type="Proteomes" id="UP000177122"/>
    </source>
</evidence>
<gene>
    <name evidence="2" type="ORF">A2845_00450</name>
</gene>
<protein>
    <recommendedName>
        <fullName evidence="4">Prepilin-type N-terminal cleavage/methylation domain-containing protein</fullName>
    </recommendedName>
</protein>
<accession>A0A1G2CYH3</accession>
<evidence type="ECO:0000256" key="1">
    <source>
        <dbReference type="SAM" id="Phobius"/>
    </source>
</evidence>